<dbReference type="InterPro" id="IPR033885">
    <property type="entry name" value="AlkB/XylM"/>
</dbReference>
<feature type="non-terminal residue" evidence="14">
    <location>
        <position position="227"/>
    </location>
</feature>
<dbReference type="EMBL" id="JACYWE010000002">
    <property type="protein sequence ID" value="MBD8505550.1"/>
    <property type="molecule type" value="Genomic_DNA"/>
</dbReference>
<evidence type="ECO:0000256" key="3">
    <source>
        <dbReference type="ARBA" id="ARBA00022475"/>
    </source>
</evidence>
<evidence type="ECO:0000256" key="10">
    <source>
        <dbReference type="ARBA" id="ARBA00023033"/>
    </source>
</evidence>
<evidence type="ECO:0000256" key="6">
    <source>
        <dbReference type="ARBA" id="ARBA00022723"/>
    </source>
</evidence>
<accession>A0A927PK28</accession>
<keyword evidence="8" id="KW-0560">Oxidoreductase</keyword>
<keyword evidence="9" id="KW-0408">Iron</keyword>
<gene>
    <name evidence="14" type="ORF">HT102_03470</name>
</gene>
<evidence type="ECO:0000256" key="9">
    <source>
        <dbReference type="ARBA" id="ARBA00023004"/>
    </source>
</evidence>
<feature type="domain" description="Fatty acid desaturase" evidence="13">
    <location>
        <begin position="133"/>
        <end position="220"/>
    </location>
</feature>
<dbReference type="Pfam" id="PF00487">
    <property type="entry name" value="FA_desaturase"/>
    <property type="match status" value="1"/>
</dbReference>
<evidence type="ECO:0000256" key="12">
    <source>
        <dbReference type="SAM" id="Phobius"/>
    </source>
</evidence>
<feature type="transmembrane region" description="Helical" evidence="12">
    <location>
        <begin position="96"/>
        <end position="120"/>
    </location>
</feature>
<evidence type="ECO:0000313" key="14">
    <source>
        <dbReference type="EMBL" id="MBD8505550.1"/>
    </source>
</evidence>
<keyword evidence="7 12" id="KW-1133">Transmembrane helix</keyword>
<keyword evidence="11 12" id="KW-0472">Membrane</keyword>
<evidence type="ECO:0000259" key="13">
    <source>
        <dbReference type="Pfam" id="PF00487"/>
    </source>
</evidence>
<comment type="similarity">
    <text evidence="2">Belongs to the fatty acid desaturase type 1 family. AlkB subfamily.</text>
</comment>
<dbReference type="PANTHER" id="PTHR38674:SF1">
    <property type="entry name" value="ALKANE 1-MONOOXYGENASE 1"/>
    <property type="match status" value="1"/>
</dbReference>
<protein>
    <submittedName>
        <fullName evidence="14">Fatty acid desaturase</fullName>
    </submittedName>
</protein>
<name>A0A927PK28_9ACTN</name>
<evidence type="ECO:0000313" key="15">
    <source>
        <dbReference type="Proteomes" id="UP000642993"/>
    </source>
</evidence>
<sequence length="227" mass="25715">MTTSLNQDTTAAAVDTSAEELQRWRDKKKLLWPLSLIPATAAFLAWGLVELTGIGAFWWAGFPIVFGLIPLLDMIIGDDGENAPDEFIEELENDPFYRWVTYLYLPLQYGGLLLASWLWASGNLSVLDSIGLATTVAITSGIGINVAHELGHKKEEHERWFSRIVLAQSFYGHFYIEHNRGHHVRVATPEDPASSRIGESFYRFWPRTVRGALVSAWEIEKNRLERL</sequence>
<dbReference type="InterPro" id="IPR005804">
    <property type="entry name" value="FA_desaturase_dom"/>
</dbReference>
<evidence type="ECO:0000256" key="5">
    <source>
        <dbReference type="ARBA" id="ARBA00022692"/>
    </source>
</evidence>
<comment type="subcellular location">
    <subcellularLocation>
        <location evidence="1">Cell inner membrane</location>
        <topology evidence="1">Multi-pass membrane protein</topology>
    </subcellularLocation>
</comment>
<dbReference type="GO" id="GO:0004497">
    <property type="term" value="F:monooxygenase activity"/>
    <property type="evidence" value="ECO:0007669"/>
    <property type="project" value="UniProtKB-KW"/>
</dbReference>
<dbReference type="AlphaFoldDB" id="A0A927PK28"/>
<evidence type="ECO:0000256" key="1">
    <source>
        <dbReference type="ARBA" id="ARBA00004429"/>
    </source>
</evidence>
<keyword evidence="4" id="KW-0997">Cell inner membrane</keyword>
<evidence type="ECO:0000256" key="8">
    <source>
        <dbReference type="ARBA" id="ARBA00023002"/>
    </source>
</evidence>
<feature type="transmembrane region" description="Helical" evidence="12">
    <location>
        <begin position="30"/>
        <end position="49"/>
    </location>
</feature>
<comment type="caution">
    <text evidence="14">The sequence shown here is derived from an EMBL/GenBank/DDBJ whole genome shotgun (WGS) entry which is preliminary data.</text>
</comment>
<evidence type="ECO:0000256" key="11">
    <source>
        <dbReference type="ARBA" id="ARBA00023136"/>
    </source>
</evidence>
<keyword evidence="6" id="KW-0479">Metal-binding</keyword>
<feature type="transmembrane region" description="Helical" evidence="12">
    <location>
        <begin position="55"/>
        <end position="76"/>
    </location>
</feature>
<organism evidence="14 15">
    <name type="scientific">Lolliginicoccus lacisalsi</name>
    <dbReference type="NCBI Taxonomy" id="2742202"/>
    <lineage>
        <taxon>Bacteria</taxon>
        <taxon>Bacillati</taxon>
        <taxon>Actinomycetota</taxon>
        <taxon>Actinomycetes</taxon>
        <taxon>Mycobacteriales</taxon>
        <taxon>Hoyosellaceae</taxon>
        <taxon>Lolliginicoccus</taxon>
    </lineage>
</organism>
<dbReference type="Proteomes" id="UP000642993">
    <property type="component" value="Unassembled WGS sequence"/>
</dbReference>
<dbReference type="GO" id="GO:0046872">
    <property type="term" value="F:metal ion binding"/>
    <property type="evidence" value="ECO:0007669"/>
    <property type="project" value="UniProtKB-KW"/>
</dbReference>
<keyword evidence="3" id="KW-1003">Cell membrane</keyword>
<reference evidence="14" key="1">
    <citation type="submission" date="2020-09" db="EMBL/GenBank/DDBJ databases">
        <title>Hoyosella lacisalsi sp. nov., a halotolerant actinobacterium isolated from soil of Lake Gudzhirganskoe.</title>
        <authorList>
            <person name="Yang Q."/>
            <person name="Guo P.Y."/>
            <person name="Liu S.W."/>
            <person name="Li F.N."/>
            <person name="Sun C.H."/>
        </authorList>
    </citation>
    <scope>NUCLEOTIDE SEQUENCE</scope>
    <source>
        <strain evidence="14">G463</strain>
    </source>
</reference>
<evidence type="ECO:0000256" key="4">
    <source>
        <dbReference type="ARBA" id="ARBA00022519"/>
    </source>
</evidence>
<evidence type="ECO:0000256" key="7">
    <source>
        <dbReference type="ARBA" id="ARBA00022989"/>
    </source>
</evidence>
<feature type="transmembrane region" description="Helical" evidence="12">
    <location>
        <begin position="126"/>
        <end position="147"/>
    </location>
</feature>
<keyword evidence="10" id="KW-0503">Monooxygenase</keyword>
<evidence type="ECO:0000256" key="2">
    <source>
        <dbReference type="ARBA" id="ARBA00010823"/>
    </source>
</evidence>
<keyword evidence="5 12" id="KW-0812">Transmembrane</keyword>
<dbReference type="RefSeq" id="WP_192038046.1">
    <property type="nucleotide sequence ID" value="NZ_JACYWE010000002.1"/>
</dbReference>
<dbReference type="PANTHER" id="PTHR38674">
    <property type="entry name" value="ALKANE 1-MONOOXYGENASE 1"/>
    <property type="match status" value="1"/>
</dbReference>
<dbReference type="GO" id="GO:0006629">
    <property type="term" value="P:lipid metabolic process"/>
    <property type="evidence" value="ECO:0007669"/>
    <property type="project" value="InterPro"/>
</dbReference>
<keyword evidence="15" id="KW-1185">Reference proteome</keyword>
<proteinExistence type="inferred from homology"/>
<dbReference type="GO" id="GO:0005886">
    <property type="term" value="C:plasma membrane"/>
    <property type="evidence" value="ECO:0007669"/>
    <property type="project" value="UniProtKB-SubCell"/>
</dbReference>